<dbReference type="Pfam" id="PF05190">
    <property type="entry name" value="MutS_IV"/>
    <property type="match status" value="1"/>
</dbReference>
<dbReference type="Gene3D" id="3.40.50.300">
    <property type="entry name" value="P-loop containing nucleotide triphosphate hydrolases"/>
    <property type="match status" value="1"/>
</dbReference>
<organism evidence="6 7">
    <name type="scientific">Fasciolopsis buskii</name>
    <dbReference type="NCBI Taxonomy" id="27845"/>
    <lineage>
        <taxon>Eukaryota</taxon>
        <taxon>Metazoa</taxon>
        <taxon>Spiralia</taxon>
        <taxon>Lophotrochozoa</taxon>
        <taxon>Platyhelminthes</taxon>
        <taxon>Trematoda</taxon>
        <taxon>Digenea</taxon>
        <taxon>Plagiorchiida</taxon>
        <taxon>Echinostomata</taxon>
        <taxon>Echinostomatoidea</taxon>
        <taxon>Fasciolidae</taxon>
        <taxon>Fasciolopsis</taxon>
    </lineage>
</organism>
<feature type="non-terminal residue" evidence="6">
    <location>
        <position position="1"/>
    </location>
</feature>
<proteinExistence type="inferred from homology"/>
<dbReference type="GO" id="GO:0140664">
    <property type="term" value="F:ATP-dependent DNA damage sensor activity"/>
    <property type="evidence" value="ECO:0007669"/>
    <property type="project" value="InterPro"/>
</dbReference>
<dbReference type="InterPro" id="IPR027417">
    <property type="entry name" value="P-loop_NTPase"/>
</dbReference>
<dbReference type="Pfam" id="PF00488">
    <property type="entry name" value="MutS_V"/>
    <property type="match status" value="1"/>
</dbReference>
<dbReference type="PANTHER" id="PTHR11361">
    <property type="entry name" value="DNA MISMATCH REPAIR PROTEIN MUTS FAMILY MEMBER"/>
    <property type="match status" value="1"/>
</dbReference>
<evidence type="ECO:0000256" key="4">
    <source>
        <dbReference type="ARBA" id="ARBA00023125"/>
    </source>
</evidence>
<reference evidence="6" key="1">
    <citation type="submission" date="2019-05" db="EMBL/GenBank/DDBJ databases">
        <title>Annotation for the trematode Fasciolopsis buski.</title>
        <authorList>
            <person name="Choi Y.-J."/>
        </authorList>
    </citation>
    <scope>NUCLEOTIDE SEQUENCE</scope>
    <source>
        <strain evidence="6">HT</strain>
        <tissue evidence="6">Whole worm</tissue>
    </source>
</reference>
<gene>
    <name evidence="6" type="ORF">FBUS_02359</name>
</gene>
<dbReference type="Gene3D" id="1.10.1420.10">
    <property type="match status" value="2"/>
</dbReference>
<dbReference type="GO" id="GO:0030983">
    <property type="term" value="F:mismatched DNA binding"/>
    <property type="evidence" value="ECO:0007669"/>
    <property type="project" value="InterPro"/>
</dbReference>
<keyword evidence="2" id="KW-0547">Nucleotide-binding</keyword>
<dbReference type="PANTHER" id="PTHR11361:SF148">
    <property type="entry name" value="DNA MISMATCH REPAIR PROTEIN MSH6"/>
    <property type="match status" value="1"/>
</dbReference>
<accession>A0A8E0VQC5</accession>
<sequence length="392" mass="43165">VINSELDQYLAVCGKRIGVRPNYWGTGRNRFQIEVPDSCTSRIPSDWRLSSQRRGVKRYRTEETQDWLSQMIEAEERKDVALRGILRNIFASFSKSFVQWHLAMKHLAQLDCLLSLAIYSMNAAATTCRPEFVDLHDSQVVPFLEIEDGLHPCLINTFMGGDLIANSVRLGSPSVASSSSSPHPTSVLVTGPNMGGKSTLMRQTALLVLLAHLGCRIPATSCRLTPVDRIFSRLGASDRLLAGESTFLVELSETAAILRHATMHSLVLMDELGRGTSTHDGVALASAVLHYLANPPKDRGPRTLFSTHYHGLVDEVAQYYRNSAGITEQSSHVPIGLGHMACMVEEQAATEPGMENITFLYKFVPGACPKSYGFNAARLAHLPDKVRPVFLC</sequence>
<dbReference type="InterPro" id="IPR000432">
    <property type="entry name" value="DNA_mismatch_repair_MutS_C"/>
</dbReference>
<evidence type="ECO:0000256" key="3">
    <source>
        <dbReference type="ARBA" id="ARBA00022840"/>
    </source>
</evidence>
<comment type="caution">
    <text evidence="6">The sequence shown here is derived from an EMBL/GenBank/DDBJ whole genome shotgun (WGS) entry which is preliminary data.</text>
</comment>
<dbReference type="AlphaFoldDB" id="A0A8E0VQC5"/>
<keyword evidence="3" id="KW-0067">ATP-binding</keyword>
<dbReference type="InterPro" id="IPR007861">
    <property type="entry name" value="DNA_mismatch_repair_MutS_clamp"/>
</dbReference>
<dbReference type="GO" id="GO:0005524">
    <property type="term" value="F:ATP binding"/>
    <property type="evidence" value="ECO:0007669"/>
    <property type="project" value="UniProtKB-KW"/>
</dbReference>
<dbReference type="EMBL" id="LUCM01001813">
    <property type="protein sequence ID" value="KAA0198324.1"/>
    <property type="molecule type" value="Genomic_DNA"/>
</dbReference>
<dbReference type="GO" id="GO:0032301">
    <property type="term" value="C:MutSalpha complex"/>
    <property type="evidence" value="ECO:0007669"/>
    <property type="project" value="TreeGrafter"/>
</dbReference>
<dbReference type="SMART" id="SM00534">
    <property type="entry name" value="MUTSac"/>
    <property type="match status" value="1"/>
</dbReference>
<feature type="domain" description="DNA mismatch repair proteins mutS family" evidence="5">
    <location>
        <begin position="265"/>
        <end position="281"/>
    </location>
</feature>
<dbReference type="InterPro" id="IPR045076">
    <property type="entry name" value="MutS"/>
</dbReference>
<keyword evidence="7" id="KW-1185">Reference proteome</keyword>
<keyword evidence="4" id="KW-0238">DNA-binding</keyword>
<dbReference type="PROSITE" id="PS00486">
    <property type="entry name" value="DNA_MISMATCH_REPAIR_2"/>
    <property type="match status" value="1"/>
</dbReference>
<dbReference type="FunFam" id="1.10.1420.10:FF:000005">
    <property type="entry name" value="DNA mismatch repair protein"/>
    <property type="match status" value="1"/>
</dbReference>
<dbReference type="InterPro" id="IPR036187">
    <property type="entry name" value="DNA_mismatch_repair_MutS_sf"/>
</dbReference>
<dbReference type="Proteomes" id="UP000728185">
    <property type="component" value="Unassembled WGS sequence"/>
</dbReference>
<evidence type="ECO:0000256" key="1">
    <source>
        <dbReference type="ARBA" id="ARBA00006271"/>
    </source>
</evidence>
<name>A0A8E0VQC5_9TREM</name>
<evidence type="ECO:0000313" key="6">
    <source>
        <dbReference type="EMBL" id="KAA0198324.1"/>
    </source>
</evidence>
<comment type="similarity">
    <text evidence="1">Belongs to the DNA mismatch repair MutS family.</text>
</comment>
<evidence type="ECO:0000313" key="7">
    <source>
        <dbReference type="Proteomes" id="UP000728185"/>
    </source>
</evidence>
<dbReference type="SUPFAM" id="SSF52540">
    <property type="entry name" value="P-loop containing nucleoside triphosphate hydrolases"/>
    <property type="match status" value="1"/>
</dbReference>
<dbReference type="GO" id="GO:0006298">
    <property type="term" value="P:mismatch repair"/>
    <property type="evidence" value="ECO:0007669"/>
    <property type="project" value="InterPro"/>
</dbReference>
<protein>
    <submittedName>
        <fullName evidence="6">DNA mismatch repair protein MSH6</fullName>
    </submittedName>
</protein>
<dbReference type="OrthoDB" id="10252754at2759"/>
<evidence type="ECO:0000256" key="2">
    <source>
        <dbReference type="ARBA" id="ARBA00022741"/>
    </source>
</evidence>
<dbReference type="SUPFAM" id="SSF48334">
    <property type="entry name" value="DNA repair protein MutS, domain III"/>
    <property type="match status" value="1"/>
</dbReference>
<evidence type="ECO:0000259" key="5">
    <source>
        <dbReference type="PROSITE" id="PS00486"/>
    </source>
</evidence>